<dbReference type="GO" id="GO:0004465">
    <property type="term" value="F:lipoprotein lipase activity"/>
    <property type="evidence" value="ECO:0007669"/>
    <property type="project" value="InterPro"/>
</dbReference>
<dbReference type="PANTHER" id="PTHR11610:SF13">
    <property type="entry name" value="ENDOTHELIAL LIPASE"/>
    <property type="match status" value="1"/>
</dbReference>
<keyword evidence="5" id="KW-0964">Secreted</keyword>
<dbReference type="PROSITE" id="PS50095">
    <property type="entry name" value="PLAT"/>
    <property type="match status" value="1"/>
</dbReference>
<evidence type="ECO:0000256" key="8">
    <source>
        <dbReference type="ARBA" id="ARBA00022801"/>
    </source>
</evidence>
<evidence type="ECO:0000256" key="4">
    <source>
        <dbReference type="ARBA" id="ARBA00013279"/>
    </source>
</evidence>
<dbReference type="InterPro" id="IPR002330">
    <property type="entry name" value="Lipo_Lipase"/>
</dbReference>
<dbReference type="PRINTS" id="PR00822">
    <property type="entry name" value="LIPOLIPASE"/>
</dbReference>
<evidence type="ECO:0000256" key="6">
    <source>
        <dbReference type="ARBA" id="ARBA00022674"/>
    </source>
</evidence>
<dbReference type="PIRSF" id="PIRSF000865">
    <property type="entry name" value="Lipoprotein_lipase_LIPH"/>
    <property type="match status" value="1"/>
</dbReference>
<organism evidence="17 18">
    <name type="scientific">Cyprinus carpio carpio</name>
    <dbReference type="NCBI Taxonomy" id="630221"/>
    <lineage>
        <taxon>Eukaryota</taxon>
        <taxon>Metazoa</taxon>
        <taxon>Chordata</taxon>
        <taxon>Craniata</taxon>
        <taxon>Vertebrata</taxon>
        <taxon>Euteleostomi</taxon>
        <taxon>Actinopterygii</taxon>
        <taxon>Neopterygii</taxon>
        <taxon>Teleostei</taxon>
        <taxon>Ostariophysi</taxon>
        <taxon>Cypriniformes</taxon>
        <taxon>Cyprinidae</taxon>
        <taxon>Cyprininae</taxon>
        <taxon>Cyprinus</taxon>
    </lineage>
</organism>
<evidence type="ECO:0000259" key="16">
    <source>
        <dbReference type="PROSITE" id="PS50095"/>
    </source>
</evidence>
<dbReference type="AlphaFoldDB" id="A0A8C1CI41"/>
<sequence>MVEKSIRIALCLLCFILCHSFSSLAAAADQNAQLKDDSEDSFSMDPVLLHDRIKYNMRKSLDLDEDGCNLQPGKKESIEECGFNASFKTILIIHGWAMSGMFESWMHKLVAAVQRRESEANVVVVDWLGLAHQLYPDVVNHTRRVGQSIATLLDWLQEEVQLQLKDVHMIGYSLGAHVAGYAGTSVNGSIGRITGLDPAGPMFEGVESRKRLSPDDADFVDVLHTYSRGALGVSIGIQEPIGHIDIYPNGGDVQPGCSLGEVLSTAAAGSECLSFVIVLPISNSSKSLLSTIILPNLSCHHTDFVEVMKCEHERAVHLFVDSLMNKDHMSYAFQCTGPDRFKKGICLSCRKNRCNSIGYNAKKMRKRRNSKMYLKTRADTPFGGYHYQMKMHVFDRKNADVSDPTFYVTLYGSHNDTENLSVDIADGVGLNLTNTFLVFTEEDIGDLLKISLRWEGPSDSWSSVFKHFKSSFWSSSQNKKVLEVRRIRVKAGETQKKFTFCAEKTEISPGQEITFLKCRDGWEVKPRKRYTCMSTVYIYSSYCAHIQMPNY</sequence>
<dbReference type="FunFam" id="2.60.60.20:FF:000010">
    <property type="entry name" value="hepatic triacylglycerol lipase"/>
    <property type="match status" value="1"/>
</dbReference>
<evidence type="ECO:0000256" key="12">
    <source>
        <dbReference type="ARBA" id="ARBA00023180"/>
    </source>
</evidence>
<dbReference type="SUPFAM" id="SSF49723">
    <property type="entry name" value="Lipase/lipooxygenase domain (PLAT/LH2 domain)"/>
    <property type="match status" value="1"/>
</dbReference>
<keyword evidence="11" id="KW-1015">Disulfide bond</keyword>
<evidence type="ECO:0000256" key="15">
    <source>
        <dbReference type="SAM" id="SignalP"/>
    </source>
</evidence>
<dbReference type="Gene3D" id="2.60.60.20">
    <property type="entry name" value="PLAT/LH2 domain"/>
    <property type="match status" value="1"/>
</dbReference>
<dbReference type="Gene3D" id="3.40.50.1820">
    <property type="entry name" value="alpha/beta hydrolase"/>
    <property type="match status" value="1"/>
</dbReference>
<dbReference type="OMA" id="LWICWAS"/>
<keyword evidence="9" id="KW-0442">Lipid degradation</keyword>
<evidence type="ECO:0000256" key="13">
    <source>
        <dbReference type="PROSITE-ProRule" id="PRU00152"/>
    </source>
</evidence>
<keyword evidence="8" id="KW-0378">Hydrolase</keyword>
<dbReference type="CDD" id="cd00707">
    <property type="entry name" value="Pancreat_lipase_like"/>
    <property type="match status" value="1"/>
</dbReference>
<evidence type="ECO:0000256" key="7">
    <source>
        <dbReference type="ARBA" id="ARBA00022729"/>
    </source>
</evidence>
<dbReference type="GO" id="GO:0016042">
    <property type="term" value="P:lipid catabolic process"/>
    <property type="evidence" value="ECO:0007669"/>
    <property type="project" value="UniProtKB-KW"/>
</dbReference>
<protein>
    <recommendedName>
        <fullName evidence="4">triacylglycerol lipase</fullName>
        <ecNumber evidence="4">3.1.1.3</ecNumber>
    </recommendedName>
</protein>
<dbReference type="InterPro" id="IPR036392">
    <property type="entry name" value="PLAT/LH2_dom_sf"/>
</dbReference>
<reference evidence="17" key="1">
    <citation type="submission" date="2025-08" db="UniProtKB">
        <authorList>
            <consortium name="Ensembl"/>
        </authorList>
    </citation>
    <scope>IDENTIFICATION</scope>
</reference>
<evidence type="ECO:0000256" key="14">
    <source>
        <dbReference type="RuleBase" id="RU004262"/>
    </source>
</evidence>
<keyword evidence="6" id="KW-0358">Heparin-binding</keyword>
<evidence type="ECO:0000256" key="11">
    <source>
        <dbReference type="ARBA" id="ARBA00023157"/>
    </source>
</evidence>
<dbReference type="Proteomes" id="UP001108240">
    <property type="component" value="Unplaced"/>
</dbReference>
<evidence type="ECO:0000256" key="10">
    <source>
        <dbReference type="ARBA" id="ARBA00023098"/>
    </source>
</evidence>
<feature type="domain" description="PLAT" evidence="16">
    <location>
        <begin position="385"/>
        <end position="520"/>
    </location>
</feature>
<dbReference type="InterPro" id="IPR001024">
    <property type="entry name" value="PLAT/LH2_dom"/>
</dbReference>
<dbReference type="GeneTree" id="ENSGT00940000159394"/>
<dbReference type="PRINTS" id="PR00821">
    <property type="entry name" value="TAGLIPASE"/>
</dbReference>
<dbReference type="Pfam" id="PF00151">
    <property type="entry name" value="Lipase"/>
    <property type="match status" value="2"/>
</dbReference>
<dbReference type="EC" id="3.1.1.3" evidence="4"/>
<dbReference type="SMART" id="SM00308">
    <property type="entry name" value="LH2"/>
    <property type="match status" value="1"/>
</dbReference>
<feature type="chain" id="PRO_5039936487" description="triacylglycerol lipase" evidence="15">
    <location>
        <begin position="28"/>
        <end position="551"/>
    </location>
</feature>
<comment type="caution">
    <text evidence="13">Lacks conserved residue(s) required for the propagation of feature annotation.</text>
</comment>
<evidence type="ECO:0000313" key="18">
    <source>
        <dbReference type="Proteomes" id="UP001108240"/>
    </source>
</evidence>
<evidence type="ECO:0000256" key="3">
    <source>
        <dbReference type="ARBA" id="ARBA00010701"/>
    </source>
</evidence>
<evidence type="ECO:0000256" key="2">
    <source>
        <dbReference type="ARBA" id="ARBA00004613"/>
    </source>
</evidence>
<feature type="signal peptide" evidence="15">
    <location>
        <begin position="1"/>
        <end position="27"/>
    </location>
</feature>
<dbReference type="GO" id="GO:0005615">
    <property type="term" value="C:extracellular space"/>
    <property type="evidence" value="ECO:0007669"/>
    <property type="project" value="TreeGrafter"/>
</dbReference>
<dbReference type="InterPro" id="IPR016272">
    <property type="entry name" value="Lipase_LIPH"/>
</dbReference>
<accession>A0A8C1CI41</accession>
<name>A0A8C1CI41_CYPCA</name>
<keyword evidence="12" id="KW-0325">Glycoprotein</keyword>
<dbReference type="SUPFAM" id="SSF53474">
    <property type="entry name" value="alpha/beta-Hydrolases"/>
    <property type="match status" value="1"/>
</dbReference>
<dbReference type="Pfam" id="PF01477">
    <property type="entry name" value="PLAT"/>
    <property type="match status" value="1"/>
</dbReference>
<dbReference type="InterPro" id="IPR000734">
    <property type="entry name" value="TAG_lipase"/>
</dbReference>
<keyword evidence="7 15" id="KW-0732">Signal</keyword>
<proteinExistence type="inferred from homology"/>
<comment type="catalytic activity">
    <reaction evidence="1">
        <text>a triacylglycerol + H2O = a diacylglycerol + a fatty acid + H(+)</text>
        <dbReference type="Rhea" id="RHEA:12044"/>
        <dbReference type="ChEBI" id="CHEBI:15377"/>
        <dbReference type="ChEBI" id="CHEBI:15378"/>
        <dbReference type="ChEBI" id="CHEBI:17855"/>
        <dbReference type="ChEBI" id="CHEBI:18035"/>
        <dbReference type="ChEBI" id="CHEBI:28868"/>
        <dbReference type="EC" id="3.1.1.3"/>
    </reaction>
</comment>
<keyword evidence="18" id="KW-1185">Reference proteome</keyword>
<evidence type="ECO:0000256" key="5">
    <source>
        <dbReference type="ARBA" id="ARBA00022525"/>
    </source>
</evidence>
<dbReference type="Ensembl" id="ENSCCRT00000052438.2">
    <property type="protein sequence ID" value="ENSCCRP00000048388.2"/>
    <property type="gene ID" value="ENSCCRG00000025829.2"/>
</dbReference>
<dbReference type="InterPro" id="IPR029058">
    <property type="entry name" value="AB_hydrolase_fold"/>
</dbReference>
<comment type="subcellular location">
    <subcellularLocation>
        <location evidence="2">Secreted</location>
    </subcellularLocation>
</comment>
<dbReference type="CDD" id="cd01758">
    <property type="entry name" value="PLAT_LPL"/>
    <property type="match status" value="1"/>
</dbReference>
<evidence type="ECO:0000256" key="9">
    <source>
        <dbReference type="ARBA" id="ARBA00022963"/>
    </source>
</evidence>
<evidence type="ECO:0000313" key="17">
    <source>
        <dbReference type="Ensembl" id="ENSCCRP00000048388.2"/>
    </source>
</evidence>
<dbReference type="InterPro" id="IPR033906">
    <property type="entry name" value="Lipase_N"/>
</dbReference>
<dbReference type="PANTHER" id="PTHR11610">
    <property type="entry name" value="LIPASE"/>
    <property type="match status" value="1"/>
</dbReference>
<dbReference type="InterPro" id="IPR013818">
    <property type="entry name" value="Lipase"/>
</dbReference>
<evidence type="ECO:0000256" key="1">
    <source>
        <dbReference type="ARBA" id="ARBA00001024"/>
    </source>
</evidence>
<dbReference type="GO" id="GO:0008201">
    <property type="term" value="F:heparin binding"/>
    <property type="evidence" value="ECO:0007669"/>
    <property type="project" value="UniProtKB-KW"/>
</dbReference>
<reference evidence="17" key="2">
    <citation type="submission" date="2025-09" db="UniProtKB">
        <authorList>
            <consortium name="Ensembl"/>
        </authorList>
    </citation>
    <scope>IDENTIFICATION</scope>
</reference>
<keyword evidence="10" id="KW-0443">Lipid metabolism</keyword>
<comment type="similarity">
    <text evidence="3 14">Belongs to the AB hydrolase superfamily. Lipase family.</text>
</comment>